<dbReference type="GO" id="GO:0004165">
    <property type="term" value="F:delta(3)-delta(2)-enoyl-CoA isomerase activity"/>
    <property type="evidence" value="ECO:0007669"/>
    <property type="project" value="UniProtKB-EC"/>
</dbReference>
<dbReference type="GO" id="GO:0006635">
    <property type="term" value="P:fatty acid beta-oxidation"/>
    <property type="evidence" value="ECO:0007669"/>
    <property type="project" value="TreeGrafter"/>
</dbReference>
<dbReference type="GO" id="GO:0070403">
    <property type="term" value="F:NAD+ binding"/>
    <property type="evidence" value="ECO:0007669"/>
    <property type="project" value="InterPro"/>
</dbReference>
<feature type="domain" description="3-hydroxyacyl-CoA dehydrogenase C-terminal" evidence="2">
    <location>
        <begin position="209"/>
        <end position="300"/>
    </location>
</feature>
<dbReference type="Pfam" id="PF00725">
    <property type="entry name" value="3HCDH"/>
    <property type="match status" value="1"/>
</dbReference>
<dbReference type="GO" id="GO:0016509">
    <property type="term" value="F:long-chain (3S)-3-hydroxyacyl-CoA dehydrogenase (NAD+) activity"/>
    <property type="evidence" value="ECO:0007669"/>
    <property type="project" value="TreeGrafter"/>
</dbReference>
<dbReference type="SUPFAM" id="SSF51735">
    <property type="entry name" value="NAD(P)-binding Rossmann-fold domains"/>
    <property type="match status" value="1"/>
</dbReference>
<dbReference type="EC" id="5.1.2.3" evidence="4"/>
<dbReference type="PROSITE" id="PS00067">
    <property type="entry name" value="3HCDH"/>
    <property type="match status" value="1"/>
</dbReference>
<dbReference type="PANTHER" id="PTHR43612:SF3">
    <property type="entry name" value="TRIFUNCTIONAL ENZYME SUBUNIT ALPHA, MITOCHONDRIAL"/>
    <property type="match status" value="1"/>
</dbReference>
<dbReference type="InterPro" id="IPR006180">
    <property type="entry name" value="3-OHacyl-CoA_DH_CS"/>
</dbReference>
<dbReference type="Pfam" id="PF02737">
    <property type="entry name" value="3HCDH_N"/>
    <property type="match status" value="1"/>
</dbReference>
<keyword evidence="4" id="KW-0413">Isomerase</keyword>
<proteinExistence type="predicted"/>
<dbReference type="GO" id="GO:0004300">
    <property type="term" value="F:enoyl-CoA hydratase activity"/>
    <property type="evidence" value="ECO:0007669"/>
    <property type="project" value="UniProtKB-EC"/>
</dbReference>
<dbReference type="AlphaFoldDB" id="A0A1W1C1W1"/>
<organism evidence="4">
    <name type="scientific">hydrothermal vent metagenome</name>
    <dbReference type="NCBI Taxonomy" id="652676"/>
    <lineage>
        <taxon>unclassified sequences</taxon>
        <taxon>metagenomes</taxon>
        <taxon>ecological metagenomes</taxon>
    </lineage>
</organism>
<dbReference type="EC" id="1.1.1.35" evidence="4"/>
<dbReference type="InterPro" id="IPR008927">
    <property type="entry name" value="6-PGluconate_DH-like_C_sf"/>
</dbReference>
<dbReference type="EMBL" id="FPHL01000020">
    <property type="protein sequence ID" value="SFV59756.1"/>
    <property type="molecule type" value="Genomic_DNA"/>
</dbReference>
<dbReference type="InterPro" id="IPR006176">
    <property type="entry name" value="3-OHacyl-CoA_DH_NAD-bd"/>
</dbReference>
<dbReference type="EC" id="5.3.3.8" evidence="4"/>
<gene>
    <name evidence="4" type="ORF">MNB_SV-10-1224</name>
</gene>
<accession>A0A1W1C1W1</accession>
<dbReference type="Gene3D" id="3.40.50.720">
    <property type="entry name" value="NAD(P)-binding Rossmann-like Domain"/>
    <property type="match status" value="1"/>
</dbReference>
<evidence type="ECO:0000259" key="2">
    <source>
        <dbReference type="Pfam" id="PF00725"/>
    </source>
</evidence>
<dbReference type="SUPFAM" id="SSF48179">
    <property type="entry name" value="6-phosphogluconate dehydrogenase C-terminal domain-like"/>
    <property type="match status" value="2"/>
</dbReference>
<dbReference type="InterPro" id="IPR050136">
    <property type="entry name" value="FA_oxidation_alpha_subunit"/>
</dbReference>
<dbReference type="FunFam" id="3.40.50.720:FF:000009">
    <property type="entry name" value="Fatty oxidation complex, alpha subunit"/>
    <property type="match status" value="1"/>
</dbReference>
<dbReference type="GO" id="GO:0008692">
    <property type="term" value="F:3-hydroxybutyryl-CoA epimerase activity"/>
    <property type="evidence" value="ECO:0007669"/>
    <property type="project" value="UniProtKB-EC"/>
</dbReference>
<dbReference type="PANTHER" id="PTHR43612">
    <property type="entry name" value="TRIFUNCTIONAL ENZYME SUBUNIT ALPHA"/>
    <property type="match status" value="1"/>
</dbReference>
<protein>
    <submittedName>
        <fullName evidence="4">Enoyl-CoA hydratase / Delta(3)-cis-delta(2)-trans-enoyl-CoA isomerase / 3-hydroxyacyl-CoA dehydrogenase / 3-hydroxybutyryl-CoA epimerase</fullName>
        <ecNumber evidence="4">1.1.1.35</ecNumber>
        <ecNumber evidence="4">4.2.1.17</ecNumber>
        <ecNumber evidence="4">5.1.2.3</ecNumber>
        <ecNumber evidence="4">5.3.3.8</ecNumber>
    </submittedName>
</protein>
<evidence type="ECO:0000256" key="1">
    <source>
        <dbReference type="ARBA" id="ARBA00023002"/>
    </source>
</evidence>
<dbReference type="InterPro" id="IPR006108">
    <property type="entry name" value="3HC_DH_C"/>
</dbReference>
<reference evidence="4" key="1">
    <citation type="submission" date="2016-10" db="EMBL/GenBank/DDBJ databases">
        <authorList>
            <person name="de Groot N.N."/>
        </authorList>
    </citation>
    <scope>NUCLEOTIDE SEQUENCE</scope>
</reference>
<sequence length="419" mass="46929">MEEGLKVERETFAPLALSEISKNLIELFFTSEILKKETFSRAKPRAVKETTVIGTARNMKSIIRAFSAMMADFENVKRRSRLTDREIALKMDRVTYTTEMDGLSRSDFVIEAVSEDPKIKQAVYTQLEEHLTEDAIVATNTSSLSITDLVADTVHPERFVGMHFFNPVAKMPLVEVIAGAKTNAKTIATVVDLTKKLGKTPIKVKECAGFLVNRTLLPYLNEAAKMFEEGESVEHIDQVLKAFGMPMGPFTLADEVGLDIGKKVSDILFESYGERMQPSPLLAQMTEKNWLGKKTGKGFYLHQGKQQTFNTGVQSLQCGKAVLDKQTILDRAILIMVNEASRCLEEKVVANARYLDMAMVMGTGFPAFRGGLLRYADSLGIAEVVKRLSEFETHYSERFRVSGLLLKMLEKKQTFYGNM</sequence>
<dbReference type="Gene3D" id="1.10.1040.50">
    <property type="match status" value="1"/>
</dbReference>
<dbReference type="InterPro" id="IPR036291">
    <property type="entry name" value="NAD(P)-bd_dom_sf"/>
</dbReference>
<evidence type="ECO:0000259" key="3">
    <source>
        <dbReference type="Pfam" id="PF02737"/>
    </source>
</evidence>
<evidence type="ECO:0000313" key="4">
    <source>
        <dbReference type="EMBL" id="SFV59756.1"/>
    </source>
</evidence>
<keyword evidence="1 4" id="KW-0560">Oxidoreductase</keyword>
<dbReference type="EC" id="4.2.1.17" evidence="4"/>
<name>A0A1W1C1W1_9ZZZZ</name>
<keyword evidence="4" id="KW-0456">Lyase</keyword>
<feature type="domain" description="3-hydroxyacyl-CoA dehydrogenase NAD binding" evidence="3">
    <location>
        <begin position="46"/>
        <end position="207"/>
    </location>
</feature>